<dbReference type="STRING" id="500635.MITSMUL_03613"/>
<name>C9KKB4_9FIRM</name>
<evidence type="ECO:0000313" key="3">
    <source>
        <dbReference type="Proteomes" id="UP000003671"/>
    </source>
</evidence>
<dbReference type="AlphaFoldDB" id="C9KKB4"/>
<dbReference type="Proteomes" id="UP000003671">
    <property type="component" value="Unassembled WGS sequence"/>
</dbReference>
<dbReference type="HOGENOM" id="CLU_2991743_0_0_9"/>
<sequence length="57" mass="6836">MLDFTRNTRCPPDFSWRLPDVLWHFMIFFRISGLTLSDMTGSALFYFVRIKGENKEM</sequence>
<evidence type="ECO:0000313" key="2">
    <source>
        <dbReference type="EMBL" id="EEX69564.1"/>
    </source>
</evidence>
<evidence type="ECO:0000256" key="1">
    <source>
        <dbReference type="SAM" id="Phobius"/>
    </source>
</evidence>
<reference evidence="2" key="1">
    <citation type="submission" date="2009-09" db="EMBL/GenBank/DDBJ databases">
        <authorList>
            <person name="Weinstock G."/>
            <person name="Sodergren E."/>
            <person name="Clifton S."/>
            <person name="Fulton L."/>
            <person name="Fulton B."/>
            <person name="Courtney L."/>
            <person name="Fronick C."/>
            <person name="Harrison M."/>
            <person name="Strong C."/>
            <person name="Farmer C."/>
            <person name="Delahaunty K."/>
            <person name="Markovic C."/>
            <person name="Hall O."/>
            <person name="Minx P."/>
            <person name="Tomlinson C."/>
            <person name="Mitreva M."/>
            <person name="Nelson J."/>
            <person name="Hou S."/>
            <person name="Wollam A."/>
            <person name="Pepin K.H."/>
            <person name="Johnson M."/>
            <person name="Bhonagiri V."/>
            <person name="Nash W.E."/>
            <person name="Warren W."/>
            <person name="Chinwalla A."/>
            <person name="Mardis E.R."/>
            <person name="Wilson R.K."/>
        </authorList>
    </citation>
    <scope>NUCLEOTIDE SEQUENCE [LARGE SCALE GENOMIC DNA]</scope>
    <source>
        <strain evidence="2">DSM 20544</strain>
    </source>
</reference>
<proteinExistence type="predicted"/>
<feature type="transmembrane region" description="Helical" evidence="1">
    <location>
        <begin position="21"/>
        <end position="48"/>
    </location>
</feature>
<gene>
    <name evidence="2" type="ORF">MITSMUL_03613</name>
</gene>
<keyword evidence="1" id="KW-1133">Transmembrane helix</keyword>
<organism evidence="2 3">
    <name type="scientific">Mitsuokella multacida DSM 20544</name>
    <dbReference type="NCBI Taxonomy" id="500635"/>
    <lineage>
        <taxon>Bacteria</taxon>
        <taxon>Bacillati</taxon>
        <taxon>Bacillota</taxon>
        <taxon>Negativicutes</taxon>
        <taxon>Selenomonadales</taxon>
        <taxon>Selenomonadaceae</taxon>
        <taxon>Mitsuokella</taxon>
    </lineage>
</organism>
<keyword evidence="1" id="KW-0812">Transmembrane</keyword>
<keyword evidence="1" id="KW-0472">Membrane</keyword>
<comment type="caution">
    <text evidence="2">The sequence shown here is derived from an EMBL/GenBank/DDBJ whole genome shotgun (WGS) entry which is preliminary data.</text>
</comment>
<dbReference type="EMBL" id="ABWK02000009">
    <property type="protein sequence ID" value="EEX69564.1"/>
    <property type="molecule type" value="Genomic_DNA"/>
</dbReference>
<keyword evidence="3" id="KW-1185">Reference proteome</keyword>
<protein>
    <submittedName>
        <fullName evidence="2">Uncharacterized protein</fullName>
    </submittedName>
</protein>
<accession>C9KKB4</accession>